<feature type="compositionally biased region" description="Basic and acidic residues" evidence="2">
    <location>
        <begin position="1"/>
        <end position="13"/>
    </location>
</feature>
<dbReference type="InterPro" id="IPR015424">
    <property type="entry name" value="PyrdxlP-dep_Trfase"/>
</dbReference>
<dbReference type="AlphaFoldDB" id="X7EH02"/>
<dbReference type="PANTHER" id="PTHR43586:SF8">
    <property type="entry name" value="CYSTEINE DESULFURASE 1, CHLOROPLASTIC"/>
    <property type="match status" value="1"/>
</dbReference>
<dbReference type="eggNOG" id="COG0520">
    <property type="taxonomic scope" value="Bacteria"/>
</dbReference>
<dbReference type="STRING" id="1449350.OCH239_02620"/>
<accession>X7EH02</accession>
<dbReference type="PATRIC" id="fig|1449350.3.peg.2275"/>
<evidence type="ECO:0000256" key="2">
    <source>
        <dbReference type="SAM" id="MobiDB-lite"/>
    </source>
</evidence>
<comment type="caution">
    <text evidence="4">The sequence shown here is derived from an EMBL/GenBank/DDBJ whole genome shotgun (WGS) entry which is preliminary data.</text>
</comment>
<dbReference type="InterPro" id="IPR000192">
    <property type="entry name" value="Aminotrans_V_dom"/>
</dbReference>
<evidence type="ECO:0000256" key="1">
    <source>
        <dbReference type="ARBA" id="ARBA00022898"/>
    </source>
</evidence>
<dbReference type="Gene3D" id="3.40.640.10">
    <property type="entry name" value="Type I PLP-dependent aspartate aminotransferase-like (Major domain)"/>
    <property type="match status" value="1"/>
</dbReference>
<dbReference type="PANTHER" id="PTHR43586">
    <property type="entry name" value="CYSTEINE DESULFURASE"/>
    <property type="match status" value="1"/>
</dbReference>
<reference evidence="4 5" key="1">
    <citation type="submission" date="2014-01" db="EMBL/GenBank/DDBJ databases">
        <title>Roseivivax halodurans JCM 10272 Genome Sequencing.</title>
        <authorList>
            <person name="Lai Q."/>
            <person name="Li G."/>
            <person name="Shao Z."/>
        </authorList>
    </citation>
    <scope>NUCLEOTIDE SEQUENCE [LARGE SCALE GENOMIC DNA]</scope>
    <source>
        <strain evidence="4 5">JCM 10272</strain>
    </source>
</reference>
<dbReference type="Proteomes" id="UP000022447">
    <property type="component" value="Unassembled WGS sequence"/>
</dbReference>
<organism evidence="4 5">
    <name type="scientific">Roseivivax halodurans JCM 10272</name>
    <dbReference type="NCBI Taxonomy" id="1449350"/>
    <lineage>
        <taxon>Bacteria</taxon>
        <taxon>Pseudomonadati</taxon>
        <taxon>Pseudomonadota</taxon>
        <taxon>Alphaproteobacteria</taxon>
        <taxon>Rhodobacterales</taxon>
        <taxon>Roseobacteraceae</taxon>
        <taxon>Roseivivax</taxon>
    </lineage>
</organism>
<dbReference type="InterPro" id="IPR015422">
    <property type="entry name" value="PyrdxlP-dep_Trfase_small"/>
</dbReference>
<protein>
    <submittedName>
        <fullName evidence="4">NifS</fullName>
    </submittedName>
</protein>
<name>X7EH02_9RHOB</name>
<feature type="region of interest" description="Disordered" evidence="2">
    <location>
        <begin position="1"/>
        <end position="31"/>
    </location>
</feature>
<dbReference type="SUPFAM" id="SSF53383">
    <property type="entry name" value="PLP-dependent transferases"/>
    <property type="match status" value="1"/>
</dbReference>
<keyword evidence="5" id="KW-1185">Reference proteome</keyword>
<keyword evidence="1" id="KW-0663">Pyridoxal phosphate</keyword>
<sequence>MDERVIRGALERPRGHRGGARRRRTGRRGTGEAELTFSPELMAEIRGRFAHVEECPFEGRRIFFENAGGALTLKSVVETSGFYASVPDNQGRANGASAKLMETIAAAKAEVAEFFNAQGGTVFVGESGTELLFRMIRDACLGAPEGGVVLGSTVEHPASRSAAARWAEVTGRDYVQMPHDDALGLVTPEAYAAAVTPEVRVATILHTSPVTGMGMDVAGISAAIRAVAPEALIVVDGIQHACHGSIDIASYRIDGYAVSPYKVFSRHGYGVAWASDRLTALGHDALAGGPAGNWELGTRDTGAYATLRDVVAYFDWLGGEVSEACDRRARIEAAAAAIHDHERTLTDAMLWGTDNLPGLARMDGITIVGGAENAAREGLVTFAAEDRAAPAIVEALEARGIRVHTRKADHYSGNILSPLGLEGAVRVSVCHYNTLGEVRDFLAAMREIV</sequence>
<dbReference type="InterPro" id="IPR015421">
    <property type="entry name" value="PyrdxlP-dep_Trfase_major"/>
</dbReference>
<evidence type="ECO:0000313" key="4">
    <source>
        <dbReference type="EMBL" id="ETX14476.1"/>
    </source>
</evidence>
<dbReference type="Pfam" id="PF00266">
    <property type="entry name" value="Aminotran_5"/>
    <property type="match status" value="1"/>
</dbReference>
<dbReference type="Gene3D" id="3.90.1150.10">
    <property type="entry name" value="Aspartate Aminotransferase, domain 1"/>
    <property type="match status" value="1"/>
</dbReference>
<feature type="domain" description="Aminotransferase class V" evidence="3">
    <location>
        <begin position="62"/>
        <end position="440"/>
    </location>
</feature>
<evidence type="ECO:0000313" key="5">
    <source>
        <dbReference type="Proteomes" id="UP000022447"/>
    </source>
</evidence>
<gene>
    <name evidence="4" type="ORF">OCH239_02620</name>
</gene>
<evidence type="ECO:0000259" key="3">
    <source>
        <dbReference type="Pfam" id="PF00266"/>
    </source>
</evidence>
<dbReference type="EMBL" id="JALZ01000010">
    <property type="protein sequence ID" value="ETX14476.1"/>
    <property type="molecule type" value="Genomic_DNA"/>
</dbReference>
<feature type="compositionally biased region" description="Basic residues" evidence="2">
    <location>
        <begin position="14"/>
        <end position="27"/>
    </location>
</feature>
<proteinExistence type="predicted"/>